<dbReference type="CDD" id="cd01335">
    <property type="entry name" value="Radical_SAM"/>
    <property type="match status" value="1"/>
</dbReference>
<dbReference type="InterPro" id="IPR050377">
    <property type="entry name" value="Radical_SAM_PqqE_MftC-like"/>
</dbReference>
<dbReference type="GO" id="GO:0016491">
    <property type="term" value="F:oxidoreductase activity"/>
    <property type="evidence" value="ECO:0007669"/>
    <property type="project" value="UniProtKB-KW"/>
</dbReference>
<dbReference type="InterPro" id="IPR013785">
    <property type="entry name" value="Aldolase_TIM"/>
</dbReference>
<dbReference type="SFLD" id="SFLDG01386">
    <property type="entry name" value="main_SPASM_domain-containing"/>
    <property type="match status" value="1"/>
</dbReference>
<organism evidence="9 10">
    <name type="scientific">Ezakiella coagulans</name>
    <dbReference type="NCBI Taxonomy" id="46507"/>
    <lineage>
        <taxon>Bacteria</taxon>
        <taxon>Bacillati</taxon>
        <taxon>Bacillota</taxon>
        <taxon>Tissierellia</taxon>
        <taxon>Ezakiella</taxon>
    </lineage>
</organism>
<sequence>MKLSNDLTLIESKNKEDVKLYNSFTNTLTELNSEIYDYLIKCNQDEDFENIYDILSKEQIDILIDNNILVDDMDTYKSKEYVSVNMGQEKIIKDVYAHLTFECNLRCKYCYQKENLNKHDVLKVEDWKMIFDTLKQKGLQRVHFTGGEPLLYSGAKEIIQYAKQLGINTTLLTNGTKINPKDDLYNYVDNIIISLDSMNDKMRTGLKPKNVLNNIIELNKDGKCKVFVRSVFTNGYEDDSQHVKDFVEEYGIKHIGVLCIPSVQDEIKFIPNYDKYELIDEECGSSGCGAGDTIISISPAGDVYPCQLLMKDELKICNILQEDWYEKYKASNINSLINSFDVRKVEKCNKCTYRNICGGGCRGNSYIMYGNFLTRTEYLCDYYEKCARKMLENAE</sequence>
<dbReference type="GO" id="GO:0046872">
    <property type="term" value="F:metal ion binding"/>
    <property type="evidence" value="ECO:0007669"/>
    <property type="project" value="UniProtKB-KW"/>
</dbReference>
<evidence type="ECO:0000256" key="3">
    <source>
        <dbReference type="ARBA" id="ARBA00022691"/>
    </source>
</evidence>
<dbReference type="InterPro" id="IPR000385">
    <property type="entry name" value="MoaA_NifB_PqqE_Fe-S-bd_CS"/>
</dbReference>
<evidence type="ECO:0000313" key="9">
    <source>
        <dbReference type="EMBL" id="PVY95305.1"/>
    </source>
</evidence>
<dbReference type="PROSITE" id="PS01305">
    <property type="entry name" value="MOAA_NIFB_PQQE"/>
    <property type="match status" value="1"/>
</dbReference>
<dbReference type="Proteomes" id="UP000245793">
    <property type="component" value="Unassembled WGS sequence"/>
</dbReference>
<evidence type="ECO:0000313" key="10">
    <source>
        <dbReference type="Proteomes" id="UP000245793"/>
    </source>
</evidence>
<dbReference type="SFLD" id="SFLDS00029">
    <property type="entry name" value="Radical_SAM"/>
    <property type="match status" value="1"/>
</dbReference>
<evidence type="ECO:0000256" key="5">
    <source>
        <dbReference type="ARBA" id="ARBA00023002"/>
    </source>
</evidence>
<dbReference type="InterPro" id="IPR023885">
    <property type="entry name" value="4Fe4S-binding_SPASM_dom"/>
</dbReference>
<dbReference type="InterPro" id="IPR007197">
    <property type="entry name" value="rSAM"/>
</dbReference>
<dbReference type="AlphaFoldDB" id="A0A2U1E5Y2"/>
<dbReference type="RefSeq" id="WP_116479759.1">
    <property type="nucleotide sequence ID" value="NZ_QEKV01000002.1"/>
</dbReference>
<feature type="domain" description="Radical SAM core" evidence="8">
    <location>
        <begin position="87"/>
        <end position="286"/>
    </location>
</feature>
<dbReference type="Pfam" id="PF04055">
    <property type="entry name" value="Radical_SAM"/>
    <property type="match status" value="1"/>
</dbReference>
<keyword evidence="7" id="KW-0411">Iron-sulfur</keyword>
<proteinExistence type="predicted"/>
<dbReference type="PROSITE" id="PS51918">
    <property type="entry name" value="RADICAL_SAM"/>
    <property type="match status" value="1"/>
</dbReference>
<evidence type="ECO:0000256" key="1">
    <source>
        <dbReference type="ARBA" id="ARBA00001966"/>
    </source>
</evidence>
<evidence type="ECO:0000256" key="6">
    <source>
        <dbReference type="ARBA" id="ARBA00023004"/>
    </source>
</evidence>
<keyword evidence="6" id="KW-0408">Iron</keyword>
<evidence type="ECO:0000256" key="4">
    <source>
        <dbReference type="ARBA" id="ARBA00022723"/>
    </source>
</evidence>
<evidence type="ECO:0000256" key="2">
    <source>
        <dbReference type="ARBA" id="ARBA00022485"/>
    </source>
</evidence>
<reference evidence="9 10" key="1">
    <citation type="submission" date="2018-04" db="EMBL/GenBank/DDBJ databases">
        <title>Genomic Encyclopedia of Type Strains, Phase IV (KMG-IV): sequencing the most valuable type-strain genomes for metagenomic binning, comparative biology and taxonomic classification.</title>
        <authorList>
            <person name="Goeker M."/>
        </authorList>
    </citation>
    <scope>NUCLEOTIDE SEQUENCE [LARGE SCALE GENOMIC DNA]</scope>
    <source>
        <strain evidence="9 10">DSM 20705</strain>
    </source>
</reference>
<dbReference type="GO" id="GO:0051539">
    <property type="term" value="F:4 iron, 4 sulfur cluster binding"/>
    <property type="evidence" value="ECO:0007669"/>
    <property type="project" value="UniProtKB-KW"/>
</dbReference>
<keyword evidence="4" id="KW-0479">Metal-binding</keyword>
<dbReference type="EMBL" id="QEKV01000002">
    <property type="protein sequence ID" value="PVY95305.1"/>
    <property type="molecule type" value="Genomic_DNA"/>
</dbReference>
<keyword evidence="5" id="KW-0560">Oxidoreductase</keyword>
<name>A0A2U1E5Y2_9FIRM</name>
<dbReference type="PANTHER" id="PTHR11228:SF7">
    <property type="entry name" value="PQQA PEPTIDE CYCLASE"/>
    <property type="match status" value="1"/>
</dbReference>
<dbReference type="InterPro" id="IPR058240">
    <property type="entry name" value="rSAM_sf"/>
</dbReference>
<accession>A0A2U1E5Y2</accession>
<dbReference type="SUPFAM" id="SSF102114">
    <property type="entry name" value="Radical SAM enzymes"/>
    <property type="match status" value="1"/>
</dbReference>
<keyword evidence="10" id="KW-1185">Reference proteome</keyword>
<comment type="caution">
    <text evidence="9">The sequence shown here is derived from an EMBL/GenBank/DDBJ whole genome shotgun (WGS) entry which is preliminary data.</text>
</comment>
<gene>
    <name evidence="9" type="ORF">C7381_102194</name>
</gene>
<keyword evidence="2" id="KW-0004">4Fe-4S</keyword>
<evidence type="ECO:0000259" key="8">
    <source>
        <dbReference type="PROSITE" id="PS51918"/>
    </source>
</evidence>
<dbReference type="Gene3D" id="3.20.20.70">
    <property type="entry name" value="Aldolase class I"/>
    <property type="match status" value="1"/>
</dbReference>
<comment type="cofactor">
    <cofactor evidence="1">
        <name>[4Fe-4S] cluster</name>
        <dbReference type="ChEBI" id="CHEBI:49883"/>
    </cofactor>
</comment>
<dbReference type="NCBIfam" id="TIGR04085">
    <property type="entry name" value="rSAM_more_4Fe4S"/>
    <property type="match status" value="1"/>
</dbReference>
<dbReference type="PANTHER" id="PTHR11228">
    <property type="entry name" value="RADICAL SAM DOMAIN PROTEIN"/>
    <property type="match status" value="1"/>
</dbReference>
<dbReference type="SFLD" id="SFLDG01067">
    <property type="entry name" value="SPASM/twitch_domain_containing"/>
    <property type="match status" value="1"/>
</dbReference>
<evidence type="ECO:0000256" key="7">
    <source>
        <dbReference type="ARBA" id="ARBA00023014"/>
    </source>
</evidence>
<dbReference type="Pfam" id="PF13186">
    <property type="entry name" value="SPASM"/>
    <property type="match status" value="1"/>
</dbReference>
<keyword evidence="3" id="KW-0949">S-adenosyl-L-methionine</keyword>
<protein>
    <submittedName>
        <fullName evidence="9">Radical SAM protein with 4Fe4S-binding SPASM domain</fullName>
    </submittedName>
</protein>